<keyword evidence="2" id="KW-0732">Signal</keyword>
<feature type="chain" id="PRO_5003618017" evidence="2">
    <location>
        <begin position="24"/>
        <end position="366"/>
    </location>
</feature>
<dbReference type="EMBL" id="JN987637">
    <property type="protein sequence ID" value="AET50860.1"/>
    <property type="molecule type" value="mRNA"/>
</dbReference>
<evidence type="ECO:0000313" key="3">
    <source>
        <dbReference type="EMBL" id="AET50860.1"/>
    </source>
</evidence>
<accession>H9BA50</accession>
<organism evidence="3">
    <name type="scientific">Eimeria tenella</name>
    <name type="common">Coccidian parasite</name>
    <dbReference type="NCBI Taxonomy" id="5802"/>
    <lineage>
        <taxon>Eukaryota</taxon>
        <taxon>Sar</taxon>
        <taxon>Alveolata</taxon>
        <taxon>Apicomplexa</taxon>
        <taxon>Conoidasida</taxon>
        <taxon>Coccidia</taxon>
        <taxon>Eucoccidiorida</taxon>
        <taxon>Eimeriorina</taxon>
        <taxon>Eimeriidae</taxon>
        <taxon>Eimeria</taxon>
    </lineage>
</organism>
<feature type="signal peptide" evidence="2">
    <location>
        <begin position="1"/>
        <end position="23"/>
    </location>
</feature>
<reference evidence="3" key="1">
    <citation type="journal article" date="2012" name="BMC Genomics">
        <title>Characterisation of full-length cDNA sequences provides insights into the Eimeria tenella transcriptome.</title>
        <authorList>
            <person name="Amiruddin N."/>
            <person name="Lee X.W."/>
            <person name="Blake D.P."/>
            <person name="Suzuki Y."/>
            <person name="Tay Y.L."/>
            <person name="Lim L.S."/>
            <person name="Tomley F.M."/>
            <person name="Watanabe J."/>
            <person name="Sugimoto C."/>
            <person name="Wan K.L."/>
        </authorList>
    </citation>
    <scope>NUCLEOTIDE SEQUENCE</scope>
    <source>
        <strain evidence="3">Houghton</strain>
    </source>
</reference>
<evidence type="ECO:0000256" key="2">
    <source>
        <dbReference type="SAM" id="SignalP"/>
    </source>
</evidence>
<evidence type="ECO:0000256" key="1">
    <source>
        <dbReference type="SAM" id="MobiDB-lite"/>
    </source>
</evidence>
<dbReference type="AlphaFoldDB" id="H9BA50"/>
<proteinExistence type="evidence at transcript level"/>
<name>H9BA50_EIMTE</name>
<feature type="region of interest" description="Disordered" evidence="1">
    <location>
        <begin position="92"/>
        <end position="114"/>
    </location>
</feature>
<sequence length="366" mass="41362">MHVLRTVIFIAAIAVDALLGTEASTEANPNPQPLEGESEARNKGILSLMTGRWPGTSPAPSKLALLASLIAVLVGVRYYALMSRSSIGKQYSPEKRSLAGSQQSPPLKPPPPINPAPHPLVIPLWFEAERRERREETRKLLCRAIETDLEEVAEIPISDPEEVYIQIERSLRQELIKFEEEGLKKLAANVKLEKLPIERDESNWFVAAVFLKAQEYKEKVHEFTGKRIDQLGAEKIPQLLENVAWQMILNIRVAIKFLPQLEAVEARMRSGFTDMASPLTMERLMAIPEIKKIRESLTTNIMAGLYGSLRKRSRGWMISAIDDVYKDLDKFTLEVMKKLGMTQKLKLALRAYKKELTDLLLSIVRA</sequence>
<protein>
    <submittedName>
        <fullName evidence="3">Uncharacterized protein</fullName>
    </submittedName>
</protein>